<dbReference type="InterPro" id="IPR003000">
    <property type="entry name" value="Sirtuin"/>
</dbReference>
<sequence length="164" mass="17191">QAGKVKLVVTQNVDGLHRAAGTREEMLVEVHGTGTLAECQTCGQRNPVEASFKSFKQNRQPPVCECGGYLKPATISFGQSLREADLERAFAAATTCDLVIALGSTLSVSPANAIPLAAAQSGAPYLIINRDETDHDGLSQVALRLTGNVEDLFPPAVDAALSGD</sequence>
<evidence type="ECO:0000256" key="1">
    <source>
        <dbReference type="ARBA" id="ARBA00022679"/>
    </source>
</evidence>
<name>A0A382MKQ7_9ZZZZ</name>
<accession>A0A382MKQ7</accession>
<dbReference type="SUPFAM" id="SSF52467">
    <property type="entry name" value="DHS-like NAD/FAD-binding domain"/>
    <property type="match status" value="1"/>
</dbReference>
<dbReference type="InterPro" id="IPR029035">
    <property type="entry name" value="DHS-like_NAD/FAD-binding_dom"/>
</dbReference>
<proteinExistence type="predicted"/>
<evidence type="ECO:0000313" key="4">
    <source>
        <dbReference type="EMBL" id="SVC49326.1"/>
    </source>
</evidence>
<feature type="domain" description="Deacetylase sirtuin-type" evidence="3">
    <location>
        <begin position="1"/>
        <end position="164"/>
    </location>
</feature>
<dbReference type="Pfam" id="PF02146">
    <property type="entry name" value="SIR2"/>
    <property type="match status" value="1"/>
</dbReference>
<reference evidence="4" key="1">
    <citation type="submission" date="2018-05" db="EMBL/GenBank/DDBJ databases">
        <authorList>
            <person name="Lanie J.A."/>
            <person name="Ng W.-L."/>
            <person name="Kazmierczak K.M."/>
            <person name="Andrzejewski T.M."/>
            <person name="Davidsen T.M."/>
            <person name="Wayne K.J."/>
            <person name="Tettelin H."/>
            <person name="Glass J.I."/>
            <person name="Rusch D."/>
            <person name="Podicherti R."/>
            <person name="Tsui H.-C.T."/>
            <person name="Winkler M.E."/>
        </authorList>
    </citation>
    <scope>NUCLEOTIDE SEQUENCE</scope>
</reference>
<dbReference type="Gene3D" id="3.40.50.1220">
    <property type="entry name" value="TPP-binding domain"/>
    <property type="match status" value="1"/>
</dbReference>
<dbReference type="InterPro" id="IPR050134">
    <property type="entry name" value="NAD-dep_sirtuin_deacylases"/>
</dbReference>
<dbReference type="EMBL" id="UINC01094244">
    <property type="protein sequence ID" value="SVC49326.1"/>
    <property type="molecule type" value="Genomic_DNA"/>
</dbReference>
<dbReference type="PANTHER" id="PTHR11085:SF10">
    <property type="entry name" value="NAD-DEPENDENT PROTEIN DEACYLASE SIRTUIN-5, MITOCHONDRIAL-RELATED"/>
    <property type="match status" value="1"/>
</dbReference>
<dbReference type="GO" id="GO:0017136">
    <property type="term" value="F:histone deacetylase activity, NAD-dependent"/>
    <property type="evidence" value="ECO:0007669"/>
    <property type="project" value="TreeGrafter"/>
</dbReference>
<gene>
    <name evidence="4" type="ORF">METZ01_LOCUS302180</name>
</gene>
<dbReference type="AlphaFoldDB" id="A0A382MKQ7"/>
<dbReference type="GO" id="GO:0070403">
    <property type="term" value="F:NAD+ binding"/>
    <property type="evidence" value="ECO:0007669"/>
    <property type="project" value="InterPro"/>
</dbReference>
<evidence type="ECO:0000259" key="3">
    <source>
        <dbReference type="PROSITE" id="PS50305"/>
    </source>
</evidence>
<feature type="non-terminal residue" evidence="4">
    <location>
        <position position="1"/>
    </location>
</feature>
<dbReference type="InterPro" id="IPR026590">
    <property type="entry name" value="Ssirtuin_cat_dom"/>
</dbReference>
<organism evidence="4">
    <name type="scientific">marine metagenome</name>
    <dbReference type="NCBI Taxonomy" id="408172"/>
    <lineage>
        <taxon>unclassified sequences</taxon>
        <taxon>metagenomes</taxon>
        <taxon>ecological metagenomes</taxon>
    </lineage>
</organism>
<protein>
    <recommendedName>
        <fullName evidence="3">Deacetylase sirtuin-type domain-containing protein</fullName>
    </recommendedName>
</protein>
<keyword evidence="1" id="KW-0808">Transferase</keyword>
<dbReference type="PANTHER" id="PTHR11085">
    <property type="entry name" value="NAD-DEPENDENT PROTEIN DEACYLASE SIRTUIN-5, MITOCHONDRIAL-RELATED"/>
    <property type="match status" value="1"/>
</dbReference>
<evidence type="ECO:0000256" key="2">
    <source>
        <dbReference type="ARBA" id="ARBA00023027"/>
    </source>
</evidence>
<dbReference type="PROSITE" id="PS50305">
    <property type="entry name" value="SIRTUIN"/>
    <property type="match status" value="1"/>
</dbReference>
<keyword evidence="2" id="KW-0520">NAD</keyword>